<gene>
    <name evidence="2" type="ORF">CWI37_0669p0020</name>
</gene>
<evidence type="ECO:0000313" key="2">
    <source>
        <dbReference type="EMBL" id="TBU01608.1"/>
    </source>
</evidence>
<feature type="compositionally biased region" description="Low complexity" evidence="1">
    <location>
        <begin position="113"/>
        <end position="123"/>
    </location>
</feature>
<dbReference type="EMBL" id="PITJ01000669">
    <property type="protein sequence ID" value="TBU01608.1"/>
    <property type="molecule type" value="Genomic_DNA"/>
</dbReference>
<name>A0A4Q9L2H3_9MICR</name>
<feature type="compositionally biased region" description="Basic and acidic residues" evidence="1">
    <location>
        <begin position="102"/>
        <end position="112"/>
    </location>
</feature>
<evidence type="ECO:0008006" key="4">
    <source>
        <dbReference type="Google" id="ProtNLM"/>
    </source>
</evidence>
<organism evidence="2 3">
    <name type="scientific">Hamiltosporidium tvaerminnensis</name>
    <dbReference type="NCBI Taxonomy" id="1176355"/>
    <lineage>
        <taxon>Eukaryota</taxon>
        <taxon>Fungi</taxon>
        <taxon>Fungi incertae sedis</taxon>
        <taxon>Microsporidia</taxon>
        <taxon>Dubosqiidae</taxon>
        <taxon>Hamiltosporidium</taxon>
    </lineage>
</organism>
<comment type="caution">
    <text evidence="2">The sequence shown here is derived from an EMBL/GenBank/DDBJ whole genome shotgun (WGS) entry which is preliminary data.</text>
</comment>
<dbReference type="VEuPathDB" id="MicrosporidiaDB:CWI37_0669p0020"/>
<feature type="region of interest" description="Disordered" evidence="1">
    <location>
        <begin position="92"/>
        <end position="127"/>
    </location>
</feature>
<evidence type="ECO:0000313" key="3">
    <source>
        <dbReference type="Proteomes" id="UP000292362"/>
    </source>
</evidence>
<evidence type="ECO:0000256" key="1">
    <source>
        <dbReference type="SAM" id="MobiDB-lite"/>
    </source>
</evidence>
<sequence length="242" mass="28511">MSAENILAGNVLRLIIDNHSRDTCTSKKDIKHMFKISTNDLISTLNNIENKLNNICMKLVGIYKDFPTEDLNLAEKFFIVKNISDKFNENLQNNSESSKFTNKNENKIHTEDNNWNQNNSESNKFTNKNESKIHTEDNNWNQNNKICDSNNNERNDNINNQYNKDFEILVIILGVLYLEGGRCSYRRMVVVLKDTINFEKFISIFRKKGYLKVYKEDGEVMIEYGWRFHLEFPSFSIDEDMF</sequence>
<proteinExistence type="predicted"/>
<dbReference type="AlphaFoldDB" id="A0A4Q9L2H3"/>
<protein>
    <recommendedName>
        <fullName evidence="4">MAGE domain-containing protein</fullName>
    </recommendedName>
</protein>
<dbReference type="Proteomes" id="UP000292362">
    <property type="component" value="Unassembled WGS sequence"/>
</dbReference>
<reference evidence="2 3" key="1">
    <citation type="submission" date="2017-12" db="EMBL/GenBank/DDBJ databases">
        <authorList>
            <person name="Pombert J.-F."/>
            <person name="Haag K.L."/>
            <person name="Ebert D."/>
        </authorList>
    </citation>
    <scope>NUCLEOTIDE SEQUENCE [LARGE SCALE GENOMIC DNA]</scope>
    <source>
        <strain evidence="2">FI-OER-3-3</strain>
    </source>
</reference>
<feature type="compositionally biased region" description="Polar residues" evidence="1">
    <location>
        <begin position="92"/>
        <end position="101"/>
    </location>
</feature>
<accession>A0A4Q9L2H3</accession>